<evidence type="ECO:0000313" key="2">
    <source>
        <dbReference type="EMBL" id="KAJ1115721.1"/>
    </source>
</evidence>
<organism evidence="2 3">
    <name type="scientific">Pleurodeles waltl</name>
    <name type="common">Iberian ribbed newt</name>
    <dbReference type="NCBI Taxonomy" id="8319"/>
    <lineage>
        <taxon>Eukaryota</taxon>
        <taxon>Metazoa</taxon>
        <taxon>Chordata</taxon>
        <taxon>Craniata</taxon>
        <taxon>Vertebrata</taxon>
        <taxon>Euteleostomi</taxon>
        <taxon>Amphibia</taxon>
        <taxon>Batrachia</taxon>
        <taxon>Caudata</taxon>
        <taxon>Salamandroidea</taxon>
        <taxon>Salamandridae</taxon>
        <taxon>Pleurodelinae</taxon>
        <taxon>Pleurodeles</taxon>
    </lineage>
</organism>
<reference evidence="2" key="1">
    <citation type="journal article" date="2022" name="bioRxiv">
        <title>Sequencing and chromosome-scale assembly of the giantPleurodeles waltlgenome.</title>
        <authorList>
            <person name="Brown T."/>
            <person name="Elewa A."/>
            <person name="Iarovenko S."/>
            <person name="Subramanian E."/>
            <person name="Araus A.J."/>
            <person name="Petzold A."/>
            <person name="Susuki M."/>
            <person name="Suzuki K.-i.T."/>
            <person name="Hayashi T."/>
            <person name="Toyoda A."/>
            <person name="Oliveira C."/>
            <person name="Osipova E."/>
            <person name="Leigh N.D."/>
            <person name="Simon A."/>
            <person name="Yun M.H."/>
        </authorList>
    </citation>
    <scope>NUCLEOTIDE SEQUENCE</scope>
    <source>
        <strain evidence="2">20211129_DDA</strain>
        <tissue evidence="2">Liver</tissue>
    </source>
</reference>
<sequence>MCRPWGLQQAEHPLQETVGGPETLDMEDHGDPAGDGLPMRKMCPSEPDSPDGPHTGGGLPRAGGTLEAITAATRG</sequence>
<proteinExistence type="predicted"/>
<name>A0AAV7NJP2_PLEWA</name>
<gene>
    <name evidence="2" type="ORF">NDU88_003943</name>
</gene>
<feature type="region of interest" description="Disordered" evidence="1">
    <location>
        <begin position="1"/>
        <end position="75"/>
    </location>
</feature>
<protein>
    <submittedName>
        <fullName evidence="2">Uncharacterized protein</fullName>
    </submittedName>
</protein>
<dbReference type="EMBL" id="JANPWB010000012">
    <property type="protein sequence ID" value="KAJ1115721.1"/>
    <property type="molecule type" value="Genomic_DNA"/>
</dbReference>
<dbReference type="Proteomes" id="UP001066276">
    <property type="component" value="Chromosome 8"/>
</dbReference>
<accession>A0AAV7NJP2</accession>
<evidence type="ECO:0000313" key="3">
    <source>
        <dbReference type="Proteomes" id="UP001066276"/>
    </source>
</evidence>
<keyword evidence="3" id="KW-1185">Reference proteome</keyword>
<evidence type="ECO:0000256" key="1">
    <source>
        <dbReference type="SAM" id="MobiDB-lite"/>
    </source>
</evidence>
<comment type="caution">
    <text evidence="2">The sequence shown here is derived from an EMBL/GenBank/DDBJ whole genome shotgun (WGS) entry which is preliminary data.</text>
</comment>
<dbReference type="AlphaFoldDB" id="A0AAV7NJP2"/>